<reference evidence="2 3" key="1">
    <citation type="submission" date="2019-08" db="EMBL/GenBank/DDBJ databases">
        <title>Chromobacterium paludis, a novel bacterium isolated from a Maryland marsh pond.</title>
        <authorList>
            <person name="Blackburn M.B."/>
            <person name="Gundersen-Rindal D.E."/>
        </authorList>
    </citation>
    <scope>NUCLEOTIDE SEQUENCE [LARGE SCALE GENOMIC DNA]</scope>
    <source>
        <strain evidence="3">IIBBL 257-1</strain>
    </source>
</reference>
<keyword evidence="1" id="KW-1133">Transmembrane helix</keyword>
<proteinExistence type="predicted"/>
<evidence type="ECO:0000313" key="3">
    <source>
        <dbReference type="Proteomes" id="UP000322079"/>
    </source>
</evidence>
<gene>
    <name evidence="2" type="ORF">FYK34_06865</name>
</gene>
<feature type="transmembrane region" description="Helical" evidence="1">
    <location>
        <begin position="21"/>
        <end position="40"/>
    </location>
</feature>
<dbReference type="Proteomes" id="UP000322079">
    <property type="component" value="Chromosome"/>
</dbReference>
<dbReference type="Pfam" id="PF07254">
    <property type="entry name" value="Cpta_toxin"/>
    <property type="match status" value="1"/>
</dbReference>
<keyword evidence="3" id="KW-1185">Reference proteome</keyword>
<organism evidence="2 3">
    <name type="scientific">Chromobacterium paludis</name>
    <dbReference type="NCBI Taxonomy" id="2605945"/>
    <lineage>
        <taxon>Bacteria</taxon>
        <taxon>Pseudomonadati</taxon>
        <taxon>Pseudomonadota</taxon>
        <taxon>Betaproteobacteria</taxon>
        <taxon>Neisseriales</taxon>
        <taxon>Chromobacteriaceae</taxon>
        <taxon>Chromobacterium</taxon>
    </lineage>
</organism>
<dbReference type="EMBL" id="CP043473">
    <property type="protein sequence ID" value="QEL55307.1"/>
    <property type="molecule type" value="Genomic_DNA"/>
</dbReference>
<keyword evidence="1" id="KW-0472">Membrane</keyword>
<evidence type="ECO:0000313" key="2">
    <source>
        <dbReference type="EMBL" id="QEL55307.1"/>
    </source>
</evidence>
<evidence type="ECO:0008006" key="4">
    <source>
        <dbReference type="Google" id="ProtNLM"/>
    </source>
</evidence>
<dbReference type="KEGG" id="chrm:FYK34_06865"/>
<keyword evidence="1" id="KW-0812">Transmembrane</keyword>
<sequence length="153" mass="17357">MRRDKPLLQPFAVPLRPSRCWLALVLGALAAYSLLLLLYLPSRYALSLPLAAALAWLALRGGGWLRGDFPAWLEVDPRGRLFLCRAASREEAVVLDDCFITPVLTVLNVRVAGRRRSVMLWPDSADAEPRRRLRVYLLWFEPPQPSDQTETHP</sequence>
<dbReference type="InterPro" id="IPR009883">
    <property type="entry name" value="YgfX"/>
</dbReference>
<accession>A0A5C1DH56</accession>
<name>A0A5C1DH56_9NEIS</name>
<dbReference type="AlphaFoldDB" id="A0A5C1DH56"/>
<evidence type="ECO:0000256" key="1">
    <source>
        <dbReference type="SAM" id="Phobius"/>
    </source>
</evidence>
<protein>
    <recommendedName>
        <fullName evidence="4">Toxin CptA</fullName>
    </recommendedName>
</protein>
<dbReference type="RefSeq" id="WP_149295672.1">
    <property type="nucleotide sequence ID" value="NZ_CP043473.1"/>
</dbReference>